<dbReference type="AlphaFoldDB" id="A0A399EGE0"/>
<dbReference type="Pfam" id="PF13374">
    <property type="entry name" value="TPR_10"/>
    <property type="match status" value="1"/>
</dbReference>
<sequence>MSSDTPELSPRPGQASEPRERLRLLLGWCEAQGDGDPAGHLAAAREARELAGALGEAGLEGAAWLEQGYAHTALGDPARALEAFRQALARFEAGRDLANTARCLRGMGVVYDGLGDFERALAHFIDSLELFTRLGDPAAEARALNSIGIVYSRSGHPEEGLEYYRRAYEAHRRLGRLLEGAAALSNMGINLKNLGRLEEAEGVLREALSLSAPSERRMRGAVLSNLGLVLEKLGRLGEAEDCHRQACGLLQGREFPALAVEAALCLGRFYVAQGRLDEAGPLLRQAEELSRASGNRPKEAEARLALAELHKGRGEFEAALGHLEAGRRLEREVFDAASDRKLKNLQVSFGLEQARREAELERRKNAELERAYAELEALHAALKESDRQKGALLQRLERMALEDGLTGLFNRRYLDEALAREFEHSRRHGRPLSVALCDLDNFKRINDRLSHMVGDEVLKGVARLLREHARPADVVARYGGEEFAVLLPGADAAQARAACEKLRAAVEAHPWHTLHPELRVTLSVGVCSDLSLENHERMLAEADQRLYRPSTGARTRWSLREGAVALANPAMAASRAPGEGA</sequence>
<evidence type="ECO:0000259" key="3">
    <source>
        <dbReference type="PROSITE" id="PS50887"/>
    </source>
</evidence>
<dbReference type="RefSeq" id="WP_170159710.1">
    <property type="nucleotide sequence ID" value="NZ_QXDL01000181.1"/>
</dbReference>
<dbReference type="Pfam" id="PF17874">
    <property type="entry name" value="TPR_MalT"/>
    <property type="match status" value="1"/>
</dbReference>
<keyword evidence="4" id="KW-0548">Nucleotidyltransferase</keyword>
<dbReference type="SMART" id="SM00028">
    <property type="entry name" value="TPR"/>
    <property type="match status" value="7"/>
</dbReference>
<dbReference type="GO" id="GO:0005886">
    <property type="term" value="C:plasma membrane"/>
    <property type="evidence" value="ECO:0007669"/>
    <property type="project" value="TreeGrafter"/>
</dbReference>
<reference evidence="4 5" key="1">
    <citation type="submission" date="2018-08" db="EMBL/GenBank/DDBJ databases">
        <title>Meiothermus terrae DSM 26712 genome sequencing project.</title>
        <authorList>
            <person name="Da Costa M.S."/>
            <person name="Albuquerque L."/>
            <person name="Raposo P."/>
            <person name="Froufe H.J.C."/>
            <person name="Barroso C.S."/>
            <person name="Egas C."/>
        </authorList>
    </citation>
    <scope>NUCLEOTIDE SEQUENCE [LARGE SCALE GENOMIC DNA]</scope>
    <source>
        <strain evidence="4 5">DSM 26712</strain>
    </source>
</reference>
<evidence type="ECO:0000313" key="5">
    <source>
        <dbReference type="Proteomes" id="UP000265715"/>
    </source>
</evidence>
<feature type="coiled-coil region" evidence="2">
    <location>
        <begin position="351"/>
        <end position="388"/>
    </location>
</feature>
<dbReference type="GO" id="GO:1902201">
    <property type="term" value="P:negative regulation of bacterial-type flagellum-dependent cell motility"/>
    <property type="evidence" value="ECO:0007669"/>
    <property type="project" value="TreeGrafter"/>
</dbReference>
<dbReference type="EMBL" id="QXDL01000181">
    <property type="protein sequence ID" value="RIH81351.1"/>
    <property type="molecule type" value="Genomic_DNA"/>
</dbReference>
<dbReference type="InterPro" id="IPR043128">
    <property type="entry name" value="Rev_trsase/Diguanyl_cyclase"/>
</dbReference>
<keyword evidence="5" id="KW-1185">Reference proteome</keyword>
<accession>A0A399EGE0</accession>
<evidence type="ECO:0000256" key="1">
    <source>
        <dbReference type="PROSITE-ProRule" id="PRU00339"/>
    </source>
</evidence>
<dbReference type="Pfam" id="PF00990">
    <property type="entry name" value="GGDEF"/>
    <property type="match status" value="1"/>
</dbReference>
<dbReference type="FunFam" id="3.30.70.270:FF:000001">
    <property type="entry name" value="Diguanylate cyclase domain protein"/>
    <property type="match status" value="1"/>
</dbReference>
<dbReference type="NCBIfam" id="TIGR00254">
    <property type="entry name" value="GGDEF"/>
    <property type="match status" value="1"/>
</dbReference>
<dbReference type="InterPro" id="IPR041617">
    <property type="entry name" value="TPR_MalT"/>
</dbReference>
<dbReference type="InterPro" id="IPR050469">
    <property type="entry name" value="Diguanylate_Cyclase"/>
</dbReference>
<dbReference type="PANTHER" id="PTHR45138:SF24">
    <property type="entry name" value="DIGUANYLATE CYCLASE DGCC-RELATED"/>
    <property type="match status" value="1"/>
</dbReference>
<dbReference type="SUPFAM" id="SSF48452">
    <property type="entry name" value="TPR-like"/>
    <property type="match status" value="2"/>
</dbReference>
<dbReference type="GO" id="GO:0052621">
    <property type="term" value="F:diguanylate cyclase activity"/>
    <property type="evidence" value="ECO:0007669"/>
    <property type="project" value="UniProtKB-EC"/>
</dbReference>
<dbReference type="Gene3D" id="1.25.40.10">
    <property type="entry name" value="Tetratricopeptide repeat domain"/>
    <property type="match status" value="2"/>
</dbReference>
<dbReference type="InterPro" id="IPR000160">
    <property type="entry name" value="GGDEF_dom"/>
</dbReference>
<dbReference type="SMART" id="SM00267">
    <property type="entry name" value="GGDEF"/>
    <property type="match status" value="1"/>
</dbReference>
<dbReference type="SUPFAM" id="SSF55073">
    <property type="entry name" value="Nucleotide cyclase"/>
    <property type="match status" value="1"/>
</dbReference>
<comment type="caution">
    <text evidence="4">The sequence shown here is derived from an EMBL/GenBank/DDBJ whole genome shotgun (WGS) entry which is preliminary data.</text>
</comment>
<feature type="domain" description="GGDEF" evidence="3">
    <location>
        <begin position="430"/>
        <end position="562"/>
    </location>
</feature>
<keyword evidence="2" id="KW-0175">Coiled coil</keyword>
<dbReference type="Proteomes" id="UP000265715">
    <property type="component" value="Unassembled WGS sequence"/>
</dbReference>
<name>A0A399EGE0_9DEIN</name>
<dbReference type="PROSITE" id="PS50005">
    <property type="entry name" value="TPR"/>
    <property type="match status" value="2"/>
</dbReference>
<keyword evidence="1" id="KW-0802">TPR repeat</keyword>
<protein>
    <submittedName>
        <fullName evidence="4">Putative diguanylate cyclase AdrA</fullName>
        <ecNumber evidence="4">2.7.7.65</ecNumber>
    </submittedName>
</protein>
<dbReference type="InterPro" id="IPR029787">
    <property type="entry name" value="Nucleotide_cyclase"/>
</dbReference>
<dbReference type="EC" id="2.7.7.65" evidence="4"/>
<dbReference type="GO" id="GO:0043709">
    <property type="term" value="P:cell adhesion involved in single-species biofilm formation"/>
    <property type="evidence" value="ECO:0007669"/>
    <property type="project" value="TreeGrafter"/>
</dbReference>
<dbReference type="InterPro" id="IPR011990">
    <property type="entry name" value="TPR-like_helical_dom_sf"/>
</dbReference>
<proteinExistence type="predicted"/>
<dbReference type="InterPro" id="IPR019734">
    <property type="entry name" value="TPR_rpt"/>
</dbReference>
<dbReference type="PROSITE" id="PS50887">
    <property type="entry name" value="GGDEF"/>
    <property type="match status" value="1"/>
</dbReference>
<gene>
    <name evidence="4" type="primary">adrA_2</name>
    <name evidence="4" type="ORF">Mterra_03215</name>
</gene>
<dbReference type="PANTHER" id="PTHR45138">
    <property type="entry name" value="REGULATORY COMPONENTS OF SENSORY TRANSDUCTION SYSTEM"/>
    <property type="match status" value="1"/>
</dbReference>
<organism evidence="4 5">
    <name type="scientific">Calidithermus terrae</name>
    <dbReference type="NCBI Taxonomy" id="1408545"/>
    <lineage>
        <taxon>Bacteria</taxon>
        <taxon>Thermotogati</taxon>
        <taxon>Deinococcota</taxon>
        <taxon>Deinococci</taxon>
        <taxon>Thermales</taxon>
        <taxon>Thermaceae</taxon>
        <taxon>Calidithermus</taxon>
    </lineage>
</organism>
<feature type="repeat" description="TPR" evidence="1">
    <location>
        <begin position="101"/>
        <end position="134"/>
    </location>
</feature>
<evidence type="ECO:0000256" key="2">
    <source>
        <dbReference type="SAM" id="Coils"/>
    </source>
</evidence>
<evidence type="ECO:0000313" key="4">
    <source>
        <dbReference type="EMBL" id="RIH81351.1"/>
    </source>
</evidence>
<dbReference type="Gene3D" id="3.30.70.270">
    <property type="match status" value="1"/>
</dbReference>
<feature type="repeat" description="TPR" evidence="1">
    <location>
        <begin position="141"/>
        <end position="174"/>
    </location>
</feature>
<dbReference type="CDD" id="cd01949">
    <property type="entry name" value="GGDEF"/>
    <property type="match status" value="1"/>
</dbReference>
<keyword evidence="4" id="KW-0808">Transferase</keyword>
<dbReference type="Pfam" id="PF13424">
    <property type="entry name" value="TPR_12"/>
    <property type="match status" value="1"/>
</dbReference>